<comment type="caution">
    <text evidence="1">The sequence shown here is derived from an EMBL/GenBank/DDBJ whole genome shotgun (WGS) entry which is preliminary data.</text>
</comment>
<reference evidence="1" key="1">
    <citation type="journal article" date="2015" name="Nature">
        <title>Complex archaea that bridge the gap between prokaryotes and eukaryotes.</title>
        <authorList>
            <person name="Spang A."/>
            <person name="Saw J.H."/>
            <person name="Jorgensen S.L."/>
            <person name="Zaremba-Niedzwiedzka K."/>
            <person name="Martijn J."/>
            <person name="Lind A.E."/>
            <person name="van Eijk R."/>
            <person name="Schleper C."/>
            <person name="Guy L."/>
            <person name="Ettema T.J."/>
        </authorList>
    </citation>
    <scope>NUCLEOTIDE SEQUENCE</scope>
</reference>
<gene>
    <name evidence="1" type="ORF">LCGC14_2021140</name>
</gene>
<sequence>MTEGRIGIIGGSGLYNIEGIKDVESIKVETPFG</sequence>
<organism evidence="1">
    <name type="scientific">marine sediment metagenome</name>
    <dbReference type="NCBI Taxonomy" id="412755"/>
    <lineage>
        <taxon>unclassified sequences</taxon>
        <taxon>metagenomes</taxon>
        <taxon>ecological metagenomes</taxon>
    </lineage>
</organism>
<accession>A0A0F9HAV5</accession>
<dbReference type="Gene3D" id="3.40.50.1580">
    <property type="entry name" value="Nucleoside phosphorylase domain"/>
    <property type="match status" value="1"/>
</dbReference>
<feature type="non-terminal residue" evidence="1">
    <location>
        <position position="33"/>
    </location>
</feature>
<name>A0A0F9HAV5_9ZZZZ</name>
<dbReference type="EMBL" id="LAZR01023346">
    <property type="protein sequence ID" value="KKL78810.1"/>
    <property type="molecule type" value="Genomic_DNA"/>
</dbReference>
<dbReference type="InterPro" id="IPR035994">
    <property type="entry name" value="Nucleoside_phosphorylase_sf"/>
</dbReference>
<dbReference type="AlphaFoldDB" id="A0A0F9HAV5"/>
<dbReference type="SUPFAM" id="SSF53167">
    <property type="entry name" value="Purine and uridine phosphorylases"/>
    <property type="match status" value="1"/>
</dbReference>
<evidence type="ECO:0000313" key="1">
    <source>
        <dbReference type="EMBL" id="KKL78810.1"/>
    </source>
</evidence>
<dbReference type="GO" id="GO:0003824">
    <property type="term" value="F:catalytic activity"/>
    <property type="evidence" value="ECO:0007669"/>
    <property type="project" value="InterPro"/>
</dbReference>
<dbReference type="GO" id="GO:0009116">
    <property type="term" value="P:nucleoside metabolic process"/>
    <property type="evidence" value="ECO:0007669"/>
    <property type="project" value="InterPro"/>
</dbReference>
<proteinExistence type="predicted"/>
<protein>
    <recommendedName>
        <fullName evidence="2">Nucleoside phosphorylase domain-containing protein</fullName>
    </recommendedName>
</protein>
<evidence type="ECO:0008006" key="2">
    <source>
        <dbReference type="Google" id="ProtNLM"/>
    </source>
</evidence>